<feature type="coiled-coil region" evidence="1">
    <location>
        <begin position="187"/>
        <end position="216"/>
    </location>
</feature>
<comment type="caution">
    <text evidence="3">The sequence shown here is derived from an EMBL/GenBank/DDBJ whole genome shotgun (WGS) entry which is preliminary data.</text>
</comment>
<evidence type="ECO:0000313" key="3">
    <source>
        <dbReference type="EMBL" id="KAJ4489949.1"/>
    </source>
</evidence>
<evidence type="ECO:0000256" key="1">
    <source>
        <dbReference type="SAM" id="Coils"/>
    </source>
</evidence>
<protein>
    <submittedName>
        <fullName evidence="3">Uncharacterized protein</fullName>
    </submittedName>
</protein>
<keyword evidence="4" id="KW-1185">Reference proteome</keyword>
<evidence type="ECO:0000256" key="2">
    <source>
        <dbReference type="SAM" id="MobiDB-lite"/>
    </source>
</evidence>
<gene>
    <name evidence="3" type="ORF">J3R30DRAFT_3399415</name>
</gene>
<dbReference type="Proteomes" id="UP001150266">
    <property type="component" value="Unassembled WGS sequence"/>
</dbReference>
<dbReference type="OrthoDB" id="2927948at2759"/>
<accession>A0A9W9AT57</accession>
<organism evidence="3 4">
    <name type="scientific">Lentinula aciculospora</name>
    <dbReference type="NCBI Taxonomy" id="153920"/>
    <lineage>
        <taxon>Eukaryota</taxon>
        <taxon>Fungi</taxon>
        <taxon>Dikarya</taxon>
        <taxon>Basidiomycota</taxon>
        <taxon>Agaricomycotina</taxon>
        <taxon>Agaricomycetes</taxon>
        <taxon>Agaricomycetidae</taxon>
        <taxon>Agaricales</taxon>
        <taxon>Marasmiineae</taxon>
        <taxon>Omphalotaceae</taxon>
        <taxon>Lentinula</taxon>
    </lineage>
</organism>
<reference evidence="3" key="1">
    <citation type="submission" date="2022-08" db="EMBL/GenBank/DDBJ databases">
        <title>A Global Phylogenomic Analysis of the Shiitake Genus Lentinula.</title>
        <authorList>
            <consortium name="DOE Joint Genome Institute"/>
            <person name="Sierra-Patev S."/>
            <person name="Min B."/>
            <person name="Naranjo-Ortiz M."/>
            <person name="Looney B."/>
            <person name="Konkel Z."/>
            <person name="Slot J.C."/>
            <person name="Sakamoto Y."/>
            <person name="Steenwyk J.L."/>
            <person name="Rokas A."/>
            <person name="Carro J."/>
            <person name="Camarero S."/>
            <person name="Ferreira P."/>
            <person name="Molpeceres G."/>
            <person name="Ruiz-Duenas F.J."/>
            <person name="Serrano A."/>
            <person name="Henrissat B."/>
            <person name="Drula E."/>
            <person name="Hughes K.W."/>
            <person name="Mata J.L."/>
            <person name="Ishikawa N.K."/>
            <person name="Vargas-Isla R."/>
            <person name="Ushijima S."/>
            <person name="Smith C.A."/>
            <person name="Ahrendt S."/>
            <person name="Andreopoulos W."/>
            <person name="He G."/>
            <person name="Labutti K."/>
            <person name="Lipzen A."/>
            <person name="Ng V."/>
            <person name="Riley R."/>
            <person name="Sandor L."/>
            <person name="Barry K."/>
            <person name="Martinez A.T."/>
            <person name="Xiao Y."/>
            <person name="Gibbons J.G."/>
            <person name="Terashima K."/>
            <person name="Grigoriev I.V."/>
            <person name="Hibbett D.S."/>
        </authorList>
    </citation>
    <scope>NUCLEOTIDE SEQUENCE</scope>
    <source>
        <strain evidence="3">JLM2183</strain>
    </source>
</reference>
<name>A0A9W9AT57_9AGAR</name>
<proteinExistence type="predicted"/>
<keyword evidence="1" id="KW-0175">Coiled coil</keyword>
<feature type="region of interest" description="Disordered" evidence="2">
    <location>
        <begin position="1"/>
        <end position="35"/>
    </location>
</feature>
<evidence type="ECO:0000313" key="4">
    <source>
        <dbReference type="Proteomes" id="UP001150266"/>
    </source>
</evidence>
<dbReference type="EMBL" id="JAOTPV010000001">
    <property type="protein sequence ID" value="KAJ4489949.1"/>
    <property type="molecule type" value="Genomic_DNA"/>
</dbReference>
<sequence>MDSSPNPRKHYPAAAGTAHCRPTLPRGLPTLHSDSSASLLTRLPSVTRGGGCKSLPLRPVSNLHDYMPPSASRSSWSGMPFAQFERRLLHFDELGDQPDIRELQAFLTCRIEEMNRQRQMLSLPAWKVPMNDISLMRHVCKLWWGEDVKIPEVKKTGIGREVKYEIDYESMTMAREMEEILLDRPLITKEEQEEARKAEELELAKSEARIKLYMKRYGPYGVEKPVKTKRRDRNKPSVFVEFWGSLGHVFGLCAQSSKKSHRTSGPRRRTRLGARVFRRRRNPLY</sequence>
<dbReference type="AlphaFoldDB" id="A0A9W9AT57"/>